<evidence type="ECO:0000313" key="3">
    <source>
        <dbReference type="Proteomes" id="UP000789572"/>
    </source>
</evidence>
<feature type="coiled-coil region" evidence="1">
    <location>
        <begin position="49"/>
        <end position="95"/>
    </location>
</feature>
<dbReference type="AlphaFoldDB" id="A0A9N9FY22"/>
<accession>A0A9N9FY22</accession>
<reference evidence="2" key="1">
    <citation type="submission" date="2021-06" db="EMBL/GenBank/DDBJ databases">
        <authorList>
            <person name="Kallberg Y."/>
            <person name="Tangrot J."/>
            <person name="Rosling A."/>
        </authorList>
    </citation>
    <scope>NUCLEOTIDE SEQUENCE</scope>
    <source>
        <strain evidence="2">IA702</strain>
    </source>
</reference>
<gene>
    <name evidence="2" type="ORF">POCULU_LOCUS5726</name>
</gene>
<evidence type="ECO:0000256" key="1">
    <source>
        <dbReference type="SAM" id="Coils"/>
    </source>
</evidence>
<proteinExistence type="predicted"/>
<name>A0A9N9FY22_9GLOM</name>
<sequence length="158" mass="18034">MLRHINALRFLSSEQYAIVLFTEIPSLVPEALEIILAQSYRFELLRKLGAEKESEKLELQRKLKDEKLELQRKLKDEKESEKLELLRKLNDEKLEIMVKLVADRTAKYLRAKSQGSAGVYPSTEESKPDGKFGYTLTEGAKVGGVGFDAVVHDVNQLR</sequence>
<evidence type="ECO:0000313" key="2">
    <source>
        <dbReference type="EMBL" id="CAG8565503.1"/>
    </source>
</evidence>
<keyword evidence="3" id="KW-1185">Reference proteome</keyword>
<organism evidence="2 3">
    <name type="scientific">Paraglomus occultum</name>
    <dbReference type="NCBI Taxonomy" id="144539"/>
    <lineage>
        <taxon>Eukaryota</taxon>
        <taxon>Fungi</taxon>
        <taxon>Fungi incertae sedis</taxon>
        <taxon>Mucoromycota</taxon>
        <taxon>Glomeromycotina</taxon>
        <taxon>Glomeromycetes</taxon>
        <taxon>Paraglomerales</taxon>
        <taxon>Paraglomeraceae</taxon>
        <taxon>Paraglomus</taxon>
    </lineage>
</organism>
<comment type="caution">
    <text evidence="2">The sequence shown here is derived from an EMBL/GenBank/DDBJ whole genome shotgun (WGS) entry which is preliminary data.</text>
</comment>
<dbReference type="Proteomes" id="UP000789572">
    <property type="component" value="Unassembled WGS sequence"/>
</dbReference>
<dbReference type="EMBL" id="CAJVPJ010000922">
    <property type="protein sequence ID" value="CAG8565503.1"/>
    <property type="molecule type" value="Genomic_DNA"/>
</dbReference>
<keyword evidence="1" id="KW-0175">Coiled coil</keyword>
<protein>
    <submittedName>
        <fullName evidence="2">5452_t:CDS:1</fullName>
    </submittedName>
</protein>